<dbReference type="RefSeq" id="WP_209338716.1">
    <property type="nucleotide sequence ID" value="NZ_JAGIQL010000012.1"/>
</dbReference>
<evidence type="ECO:0000313" key="2">
    <source>
        <dbReference type="Proteomes" id="UP000670475"/>
    </source>
</evidence>
<dbReference type="EMBL" id="JAGIQL010000012">
    <property type="protein sequence ID" value="MBP0456938.1"/>
    <property type="molecule type" value="Genomic_DNA"/>
</dbReference>
<name>A0A940RWB1_9ACTN</name>
<evidence type="ECO:0000313" key="1">
    <source>
        <dbReference type="EMBL" id="MBP0456938.1"/>
    </source>
</evidence>
<evidence type="ECO:0008006" key="3">
    <source>
        <dbReference type="Google" id="ProtNLM"/>
    </source>
</evidence>
<dbReference type="PANTHER" id="PTHR36974">
    <property type="entry name" value="MEMBRANE PROTEIN-RELATED"/>
    <property type="match status" value="1"/>
</dbReference>
<dbReference type="Proteomes" id="UP000670475">
    <property type="component" value="Unassembled WGS sequence"/>
</dbReference>
<organism evidence="1 2">
    <name type="scientific">Streptomyces montanisoli</name>
    <dbReference type="NCBI Taxonomy" id="2798581"/>
    <lineage>
        <taxon>Bacteria</taxon>
        <taxon>Bacillati</taxon>
        <taxon>Actinomycetota</taxon>
        <taxon>Actinomycetes</taxon>
        <taxon>Kitasatosporales</taxon>
        <taxon>Streptomycetaceae</taxon>
        <taxon>Streptomyces</taxon>
    </lineage>
</organism>
<sequence>MRLAPRSPRLLAGLLGSAGVLHFARPLPFDTTVPRLLPGSARTWTYVSGAVELGLAAAVAAPRTRRAASLAAAGFFVAVLPANVQMAVDWRDKPAAMRAAAYARLPLQAPLVAWAIRASRDARG</sequence>
<proteinExistence type="predicted"/>
<accession>A0A940RWB1</accession>
<comment type="caution">
    <text evidence="1">The sequence shown here is derived from an EMBL/GenBank/DDBJ whole genome shotgun (WGS) entry which is preliminary data.</text>
</comment>
<dbReference type="AlphaFoldDB" id="A0A940RWB1"/>
<dbReference type="PANTHER" id="PTHR36974:SF1">
    <property type="entry name" value="DOXX FAMILY MEMBRANE PROTEIN"/>
    <property type="match status" value="1"/>
</dbReference>
<gene>
    <name evidence="1" type="ORF">JFN87_05375</name>
</gene>
<keyword evidence="2" id="KW-1185">Reference proteome</keyword>
<protein>
    <recommendedName>
        <fullName evidence="3">DoxX family membrane protein</fullName>
    </recommendedName>
</protein>
<reference evidence="1" key="1">
    <citation type="submission" date="2021-03" db="EMBL/GenBank/DDBJ databases">
        <title>Whole genome sequence of Streptomyces bomunensis MMS17-BM035.</title>
        <authorList>
            <person name="Lee J.H."/>
        </authorList>
    </citation>
    <scope>NUCLEOTIDE SEQUENCE</scope>
    <source>
        <strain evidence="1">MMS17-BM035</strain>
    </source>
</reference>